<dbReference type="AlphaFoldDB" id="A0A290ZB72"/>
<gene>
    <name evidence="13" type="ORF">CNX65_25710</name>
</gene>
<evidence type="ECO:0000256" key="1">
    <source>
        <dbReference type="ARBA" id="ARBA00004141"/>
    </source>
</evidence>
<keyword evidence="14" id="KW-1185">Reference proteome</keyword>
<evidence type="ECO:0000256" key="12">
    <source>
        <dbReference type="SAM" id="Phobius"/>
    </source>
</evidence>
<evidence type="ECO:0000256" key="10">
    <source>
        <dbReference type="ARBA" id="ARBA00023157"/>
    </source>
</evidence>
<dbReference type="GO" id="GO:0016020">
    <property type="term" value="C:membrane"/>
    <property type="evidence" value="ECO:0007669"/>
    <property type="project" value="UniProtKB-SubCell"/>
</dbReference>
<keyword evidence="9 12" id="KW-0472">Membrane</keyword>
<evidence type="ECO:0000256" key="2">
    <source>
        <dbReference type="ARBA" id="ARBA00022475"/>
    </source>
</evidence>
<keyword evidence="6" id="KW-0560">Oxidoreductase</keyword>
<dbReference type="GO" id="GO:0016491">
    <property type="term" value="F:oxidoreductase activity"/>
    <property type="evidence" value="ECO:0007669"/>
    <property type="project" value="UniProtKB-KW"/>
</dbReference>
<evidence type="ECO:0000256" key="5">
    <source>
        <dbReference type="ARBA" id="ARBA00022989"/>
    </source>
</evidence>
<dbReference type="Proteomes" id="UP000218505">
    <property type="component" value="Chromosome"/>
</dbReference>
<organism evidence="13 14">
    <name type="scientific">Actinosynnema pretiosum</name>
    <dbReference type="NCBI Taxonomy" id="42197"/>
    <lineage>
        <taxon>Bacteria</taxon>
        <taxon>Bacillati</taxon>
        <taxon>Actinomycetota</taxon>
        <taxon>Actinomycetes</taxon>
        <taxon>Pseudonocardiales</taxon>
        <taxon>Pseudonocardiaceae</taxon>
        <taxon>Actinosynnema</taxon>
    </lineage>
</organism>
<feature type="transmembrane region" description="Helical" evidence="12">
    <location>
        <begin position="216"/>
        <end position="239"/>
    </location>
</feature>
<keyword evidence="5 12" id="KW-1133">Transmembrane helix</keyword>
<evidence type="ECO:0000256" key="4">
    <source>
        <dbReference type="ARBA" id="ARBA00022723"/>
    </source>
</evidence>
<feature type="transmembrane region" description="Helical" evidence="12">
    <location>
        <begin position="138"/>
        <end position="155"/>
    </location>
</feature>
<evidence type="ECO:0000313" key="13">
    <source>
        <dbReference type="EMBL" id="ATE56246.1"/>
    </source>
</evidence>
<keyword evidence="10" id="KW-1015">Disulfide bond</keyword>
<dbReference type="PANTHER" id="PTHR35457">
    <property type="entry name" value="HEME A SYNTHASE"/>
    <property type="match status" value="1"/>
</dbReference>
<evidence type="ECO:0000313" key="14">
    <source>
        <dbReference type="Proteomes" id="UP000218505"/>
    </source>
</evidence>
<keyword evidence="8" id="KW-0350">Heme biosynthesis</keyword>
<keyword evidence="7" id="KW-0408">Iron</keyword>
<comment type="subcellular location">
    <subcellularLocation>
        <location evidence="1">Membrane</location>
        <topology evidence="1">Multi-pass membrane protein</topology>
    </subcellularLocation>
</comment>
<evidence type="ECO:0000256" key="9">
    <source>
        <dbReference type="ARBA" id="ARBA00023136"/>
    </source>
</evidence>
<keyword evidence="4" id="KW-0479">Metal-binding</keyword>
<dbReference type="RefSeq" id="WP_096496061.1">
    <property type="nucleotide sequence ID" value="NZ_CP023445.1"/>
</dbReference>
<feature type="transmembrane region" description="Helical" evidence="12">
    <location>
        <begin position="176"/>
        <end position="196"/>
    </location>
</feature>
<feature type="transmembrane region" description="Helical" evidence="12">
    <location>
        <begin position="77"/>
        <end position="95"/>
    </location>
</feature>
<reference evidence="13" key="1">
    <citation type="submission" date="2017-09" db="EMBL/GenBank/DDBJ databases">
        <title>Complete Genome Sequence of ansamitocin-producing Bacterium Actinosynnema pretiosum X47.</title>
        <authorList>
            <person name="Cao G."/>
            <person name="Zong G."/>
            <person name="Zhong C."/>
            <person name="Fu J."/>
        </authorList>
    </citation>
    <scope>NUCLEOTIDE SEQUENCE [LARGE SCALE GENOMIC DNA]</scope>
    <source>
        <strain evidence="13">X47</strain>
    </source>
</reference>
<proteinExistence type="predicted"/>
<name>A0A290ZB72_9PSEU</name>
<dbReference type="GO" id="GO:0046872">
    <property type="term" value="F:metal ion binding"/>
    <property type="evidence" value="ECO:0007669"/>
    <property type="project" value="UniProtKB-KW"/>
</dbReference>
<evidence type="ECO:0000256" key="6">
    <source>
        <dbReference type="ARBA" id="ARBA00023002"/>
    </source>
</evidence>
<keyword evidence="2" id="KW-1003">Cell membrane</keyword>
<dbReference type="Pfam" id="PF02628">
    <property type="entry name" value="COX15-CtaA"/>
    <property type="match status" value="1"/>
</dbReference>
<feature type="transmembrane region" description="Helical" evidence="12">
    <location>
        <begin position="107"/>
        <end position="132"/>
    </location>
</feature>
<evidence type="ECO:0000256" key="8">
    <source>
        <dbReference type="ARBA" id="ARBA00023133"/>
    </source>
</evidence>
<evidence type="ECO:0000256" key="3">
    <source>
        <dbReference type="ARBA" id="ARBA00022692"/>
    </source>
</evidence>
<dbReference type="InterPro" id="IPR003780">
    <property type="entry name" value="COX15/CtaA_fam"/>
</dbReference>
<evidence type="ECO:0000256" key="7">
    <source>
        <dbReference type="ARBA" id="ARBA00023004"/>
    </source>
</evidence>
<accession>A0A290ZB72</accession>
<protein>
    <submittedName>
        <fullName evidence="13">Cytochrome-c oxidase</fullName>
    </submittedName>
</protein>
<dbReference type="InterPro" id="IPR050450">
    <property type="entry name" value="COX15/CtaA_HemeA_synthase"/>
</dbReference>
<dbReference type="KEGG" id="apre:CNX65_25710"/>
<keyword evidence="3 12" id="KW-0812">Transmembrane</keyword>
<comment type="pathway">
    <text evidence="11">Porphyrin-containing compound metabolism.</text>
</comment>
<feature type="transmembrane region" description="Helical" evidence="12">
    <location>
        <begin position="246"/>
        <end position="266"/>
    </location>
</feature>
<evidence type="ECO:0000256" key="11">
    <source>
        <dbReference type="ARBA" id="ARBA00023444"/>
    </source>
</evidence>
<dbReference type="PANTHER" id="PTHR35457:SF1">
    <property type="entry name" value="HEME A SYNTHASE"/>
    <property type="match status" value="1"/>
</dbReference>
<sequence length="322" mass="34241">MSAPSWFTSFLRSGQRSFAIAAVLAQAGITVTGSVVRVTGSGLGCPTWPQCFEGSFTPVEHPEVAALHQWVEFGNRTLTGVITIITALTVLAAWFDRPRRPRVLKLALVQFGGVVLQAVVGGITVLAGLAWWTVSVHFLISMVLVWYAVFLVGALREGDAPPRPLLPRPLMALQGVQTGVLGLLLVAGTFTTAAGPHAGDADTPRLQVDIETVAQLHADLLFLFLGMLIALGFALHFHLRAARKRYWLLVAAVLAQGTSGMVQYFLGIPEALVSLHVLGSAVVVVATAGLWLVTRVRDVEGAGDQREGLRSQSEGSSVASHA</sequence>
<dbReference type="GO" id="GO:0006784">
    <property type="term" value="P:heme A biosynthetic process"/>
    <property type="evidence" value="ECO:0007669"/>
    <property type="project" value="InterPro"/>
</dbReference>
<dbReference type="EMBL" id="CP023445">
    <property type="protein sequence ID" value="ATE56246.1"/>
    <property type="molecule type" value="Genomic_DNA"/>
</dbReference>
<feature type="transmembrane region" description="Helical" evidence="12">
    <location>
        <begin position="272"/>
        <end position="293"/>
    </location>
</feature>